<dbReference type="EMBL" id="JAPNUD010000002">
    <property type="protein sequence ID" value="MDA0639239.1"/>
    <property type="molecule type" value="Genomic_DNA"/>
</dbReference>
<name>A0ABT4SQ23_9ACTN</name>
<evidence type="ECO:0000313" key="2">
    <source>
        <dbReference type="EMBL" id="MDA0639239.1"/>
    </source>
</evidence>
<dbReference type="InterPro" id="IPR045633">
    <property type="entry name" value="DUF6414"/>
</dbReference>
<dbReference type="Proteomes" id="UP001212498">
    <property type="component" value="Unassembled WGS sequence"/>
</dbReference>
<reference evidence="2 3" key="1">
    <citation type="submission" date="2022-11" db="EMBL/GenBank/DDBJ databases">
        <title>Nonomuraea corallina sp. nov., a new species of the genus Nonomuraea isolated from sea side sediment in Thai sea.</title>
        <authorList>
            <person name="Ngamcharungchit C."/>
            <person name="Matsumoto A."/>
            <person name="Suriyachadkun C."/>
            <person name="Panbangred W."/>
            <person name="Inahashi Y."/>
            <person name="Intra B."/>
        </authorList>
    </citation>
    <scope>NUCLEOTIDE SEQUENCE [LARGE SCALE GENOMIC DNA]</scope>
    <source>
        <strain evidence="2 3">DSM 43553</strain>
    </source>
</reference>
<feature type="region of interest" description="Disordered" evidence="1">
    <location>
        <begin position="178"/>
        <end position="204"/>
    </location>
</feature>
<comment type="caution">
    <text evidence="2">The sequence shown here is derived from an EMBL/GenBank/DDBJ whole genome shotgun (WGS) entry which is preliminary data.</text>
</comment>
<dbReference type="RefSeq" id="WP_271274795.1">
    <property type="nucleotide sequence ID" value="NZ_BAABFD010000006.1"/>
</dbReference>
<sequence>MTKDPAHIDLQASGQPIQLDVVNEREKYTVRKIREYFYVDLQRVRSYYAQLNRGVIEGIVSKETKTSKGEAQAKLMGFGPSGSRESGTAREETRSLHELSAVIFEEICDRESLIHEVGVLLSDREAWATGRVHSELYEGQLVRFTGSLDVHDPSFFGQRVDQFQRFVSAFVGITMAEQEAQAATPPTRQGGRTSPGSRARDSGQVRAELKARLIQEMLQGLSPEKVAEIKELVSSLANDAVTLRAFPLGDNHREFNLSGSLLSRSEYMQNEREELYSRYGYTLDNWTMIAQIARIPSKPVASGSGFQIDGDLVSNGRMDRIAMERVGVALLKYIEDFGLAEGPTYPSISVTPLAVYREVF</sequence>
<feature type="compositionally biased region" description="Polar residues" evidence="1">
    <location>
        <begin position="184"/>
        <end position="196"/>
    </location>
</feature>
<organism evidence="2 3">
    <name type="scientific">Nonomuraea ferruginea</name>
    <dbReference type="NCBI Taxonomy" id="46174"/>
    <lineage>
        <taxon>Bacteria</taxon>
        <taxon>Bacillati</taxon>
        <taxon>Actinomycetota</taxon>
        <taxon>Actinomycetes</taxon>
        <taxon>Streptosporangiales</taxon>
        <taxon>Streptosporangiaceae</taxon>
        <taxon>Nonomuraea</taxon>
    </lineage>
</organism>
<protein>
    <submittedName>
        <fullName evidence="2">Uncharacterized protein</fullName>
    </submittedName>
</protein>
<dbReference type="Pfam" id="PF19952">
    <property type="entry name" value="DUF6414"/>
    <property type="match status" value="1"/>
</dbReference>
<gene>
    <name evidence="2" type="ORF">OUY24_01245</name>
</gene>
<keyword evidence="3" id="KW-1185">Reference proteome</keyword>
<evidence type="ECO:0000256" key="1">
    <source>
        <dbReference type="SAM" id="MobiDB-lite"/>
    </source>
</evidence>
<accession>A0ABT4SQ23</accession>
<proteinExistence type="predicted"/>
<evidence type="ECO:0000313" key="3">
    <source>
        <dbReference type="Proteomes" id="UP001212498"/>
    </source>
</evidence>